<dbReference type="InterPro" id="IPR000719">
    <property type="entry name" value="Prot_kinase_dom"/>
</dbReference>
<dbReference type="SUPFAM" id="SSF56112">
    <property type="entry name" value="Protein kinase-like (PK-like)"/>
    <property type="match status" value="1"/>
</dbReference>
<keyword evidence="2 6" id="KW-0547">Nucleotide-binding</keyword>
<feature type="compositionally biased region" description="Polar residues" evidence="8">
    <location>
        <begin position="215"/>
        <end position="229"/>
    </location>
</feature>
<organism evidence="10">
    <name type="scientific">Hanusia phi</name>
    <dbReference type="NCBI Taxonomy" id="3032"/>
    <lineage>
        <taxon>Eukaryota</taxon>
        <taxon>Cryptophyceae</taxon>
        <taxon>Pyrenomonadales</taxon>
        <taxon>Geminigeraceae</taxon>
        <taxon>Hanusia</taxon>
    </lineage>
</organism>
<dbReference type="PROSITE" id="PS00107">
    <property type="entry name" value="PROTEIN_KINASE_ATP"/>
    <property type="match status" value="1"/>
</dbReference>
<reference evidence="10" key="1">
    <citation type="submission" date="2021-01" db="EMBL/GenBank/DDBJ databases">
        <authorList>
            <person name="Corre E."/>
            <person name="Pelletier E."/>
            <person name="Niang G."/>
            <person name="Scheremetjew M."/>
            <person name="Finn R."/>
            <person name="Kale V."/>
            <person name="Holt S."/>
            <person name="Cochrane G."/>
            <person name="Meng A."/>
            <person name="Brown T."/>
            <person name="Cohen L."/>
        </authorList>
    </citation>
    <scope>NUCLEOTIDE SEQUENCE</scope>
    <source>
        <strain evidence="10">CCMP325</strain>
    </source>
</reference>
<dbReference type="PROSITE" id="PS00108">
    <property type="entry name" value="PROTEIN_KINASE_ST"/>
    <property type="match status" value="1"/>
</dbReference>
<accession>A0A7S0DZP6</accession>
<dbReference type="InterPro" id="IPR050339">
    <property type="entry name" value="CC_SR_Kinase"/>
</dbReference>
<evidence type="ECO:0000256" key="4">
    <source>
        <dbReference type="ARBA" id="ARBA00022840"/>
    </source>
</evidence>
<dbReference type="Gene3D" id="1.10.510.10">
    <property type="entry name" value="Transferase(Phosphotransferase) domain 1"/>
    <property type="match status" value="1"/>
</dbReference>
<evidence type="ECO:0000256" key="2">
    <source>
        <dbReference type="ARBA" id="ARBA00022741"/>
    </source>
</evidence>
<keyword evidence="4 6" id="KW-0067">ATP-binding</keyword>
<evidence type="ECO:0000259" key="9">
    <source>
        <dbReference type="PROSITE" id="PS50011"/>
    </source>
</evidence>
<feature type="compositionally biased region" description="Basic and acidic residues" evidence="8">
    <location>
        <begin position="133"/>
        <end position="142"/>
    </location>
</feature>
<name>A0A7S0DZP6_9CRYP</name>
<dbReference type="GO" id="GO:0005634">
    <property type="term" value="C:nucleus"/>
    <property type="evidence" value="ECO:0007669"/>
    <property type="project" value="TreeGrafter"/>
</dbReference>
<feature type="coiled-coil region" evidence="7">
    <location>
        <begin position="565"/>
        <end position="599"/>
    </location>
</feature>
<dbReference type="PANTHER" id="PTHR11042">
    <property type="entry name" value="EUKARYOTIC TRANSLATION INITIATION FACTOR 2-ALPHA KINASE EIF2-ALPHA KINASE -RELATED"/>
    <property type="match status" value="1"/>
</dbReference>
<evidence type="ECO:0000256" key="3">
    <source>
        <dbReference type="ARBA" id="ARBA00022777"/>
    </source>
</evidence>
<sequence>MAMSPFPAPLPPRSPWKKLRRDFESGIIPYGEEPEDINWTSGELFRFDQISTDKGESSSVLGEGGRLSLGMLDLSGASDGNFIGSDLSTEERFESSNLSPNSHHETQIDALDSSNSSASPNQRHRRAGLASPESRRGRKVLEQKASPGSYLDSSSGSGNNSSMLSTMQTANAIRRFRPPSPTHSDSPLHPQRLFIPGVHDTENSKPAGNDLGIAASNTWQVPTSSTRRQSAPVPDTSMHRGQMQDVAGNRLRQNPFSSRYSPYTEATPFTSSPLTLRSFLNDFCDFKEIGSGCFGKVYSCTRKIDLCKYAVKEIREFKNERERERLLREIYALSTQGDNVHVVRYFNAWEQDNKLYIQTELCQGTVAHVRQKNGPLDEEYLKDFLVQVATGLAYMHAHKIAHLDVKPENIYTTERGMFKLGDLGLACSADLRTHDEEGDKRYLSREMLQHSESCDLFKADIFALGVSVLELASLSALPTEGAEYHRIRDGKVDFPASFSPPFQALILSLLDPNPLNRPSASDIVRHPLLFGLIRNESVACLSVIPRSEQRELGNLLESGLDSKSVVKLHQRALKAEKEVQRLQASLTLVQQELQLLKRLKSPAAAAASDNVNEPETAG</sequence>
<evidence type="ECO:0000256" key="7">
    <source>
        <dbReference type="SAM" id="Coils"/>
    </source>
</evidence>
<comment type="similarity">
    <text evidence="5">Belongs to the protein kinase superfamily. Ser/Thr protein kinase family. GCN2 subfamily.</text>
</comment>
<evidence type="ECO:0000256" key="5">
    <source>
        <dbReference type="ARBA" id="ARBA00037982"/>
    </source>
</evidence>
<evidence type="ECO:0000256" key="8">
    <source>
        <dbReference type="SAM" id="MobiDB-lite"/>
    </source>
</evidence>
<dbReference type="InterPro" id="IPR011009">
    <property type="entry name" value="Kinase-like_dom_sf"/>
</dbReference>
<evidence type="ECO:0000313" key="10">
    <source>
        <dbReference type="EMBL" id="CAD8470121.1"/>
    </source>
</evidence>
<feature type="domain" description="Protein kinase" evidence="9">
    <location>
        <begin position="283"/>
        <end position="529"/>
    </location>
</feature>
<feature type="region of interest" description="Disordered" evidence="8">
    <location>
        <begin position="91"/>
        <end position="240"/>
    </location>
</feature>
<feature type="compositionally biased region" description="Low complexity" evidence="8">
    <location>
        <begin position="146"/>
        <end position="165"/>
    </location>
</feature>
<dbReference type="GO" id="GO:0005737">
    <property type="term" value="C:cytoplasm"/>
    <property type="evidence" value="ECO:0007669"/>
    <property type="project" value="TreeGrafter"/>
</dbReference>
<dbReference type="InterPro" id="IPR017441">
    <property type="entry name" value="Protein_kinase_ATP_BS"/>
</dbReference>
<dbReference type="Gene3D" id="3.30.200.20">
    <property type="entry name" value="Phosphorylase Kinase, domain 1"/>
    <property type="match status" value="1"/>
</dbReference>
<dbReference type="EMBL" id="HBEO01003976">
    <property type="protein sequence ID" value="CAD8470121.1"/>
    <property type="molecule type" value="Transcribed_RNA"/>
</dbReference>
<keyword evidence="3" id="KW-0418">Kinase</keyword>
<dbReference type="SMART" id="SM00220">
    <property type="entry name" value="S_TKc"/>
    <property type="match status" value="1"/>
</dbReference>
<evidence type="ECO:0000256" key="6">
    <source>
        <dbReference type="PROSITE-ProRule" id="PRU10141"/>
    </source>
</evidence>
<protein>
    <recommendedName>
        <fullName evidence="9">Protein kinase domain-containing protein</fullName>
    </recommendedName>
</protein>
<dbReference type="GO" id="GO:0004672">
    <property type="term" value="F:protein kinase activity"/>
    <property type="evidence" value="ECO:0007669"/>
    <property type="project" value="InterPro"/>
</dbReference>
<keyword evidence="1" id="KW-0808">Transferase</keyword>
<dbReference type="Pfam" id="PF00069">
    <property type="entry name" value="Pkinase"/>
    <property type="match status" value="1"/>
</dbReference>
<gene>
    <name evidence="10" type="ORF">HPHI1048_LOCUS2839</name>
</gene>
<dbReference type="AlphaFoldDB" id="A0A7S0DZP6"/>
<feature type="compositionally biased region" description="Polar residues" evidence="8">
    <location>
        <begin position="112"/>
        <end position="121"/>
    </location>
</feature>
<feature type="binding site" evidence="6">
    <location>
        <position position="312"/>
    </location>
    <ligand>
        <name>ATP</name>
        <dbReference type="ChEBI" id="CHEBI:30616"/>
    </ligand>
</feature>
<dbReference type="GO" id="GO:0005524">
    <property type="term" value="F:ATP binding"/>
    <property type="evidence" value="ECO:0007669"/>
    <property type="project" value="UniProtKB-UniRule"/>
</dbReference>
<dbReference type="InterPro" id="IPR008271">
    <property type="entry name" value="Ser/Thr_kinase_AS"/>
</dbReference>
<dbReference type="PROSITE" id="PS50011">
    <property type="entry name" value="PROTEIN_KINASE_DOM"/>
    <property type="match status" value="1"/>
</dbReference>
<keyword evidence="7" id="KW-0175">Coiled coil</keyword>
<proteinExistence type="inferred from homology"/>
<evidence type="ECO:0000256" key="1">
    <source>
        <dbReference type="ARBA" id="ARBA00022679"/>
    </source>
</evidence>